<feature type="compositionally biased region" description="Low complexity" evidence="1">
    <location>
        <begin position="566"/>
        <end position="576"/>
    </location>
</feature>
<organism evidence="2 3">
    <name type="scientific">Magnusiomyces paraingens</name>
    <dbReference type="NCBI Taxonomy" id="2606893"/>
    <lineage>
        <taxon>Eukaryota</taxon>
        <taxon>Fungi</taxon>
        <taxon>Dikarya</taxon>
        <taxon>Ascomycota</taxon>
        <taxon>Saccharomycotina</taxon>
        <taxon>Dipodascomycetes</taxon>
        <taxon>Dipodascales</taxon>
        <taxon>Dipodascaceae</taxon>
        <taxon>Magnusiomyces</taxon>
    </lineage>
</organism>
<evidence type="ECO:0000256" key="1">
    <source>
        <dbReference type="SAM" id="MobiDB-lite"/>
    </source>
</evidence>
<dbReference type="GO" id="GO:0031297">
    <property type="term" value="P:replication fork processing"/>
    <property type="evidence" value="ECO:0007669"/>
    <property type="project" value="InterPro"/>
</dbReference>
<dbReference type="PANTHER" id="PTHR28122">
    <property type="entry name" value="E3 UBIQUITIN-PROTEIN LIGASE SUBSTRATE RECEPTOR MMS22"/>
    <property type="match status" value="1"/>
</dbReference>
<feature type="region of interest" description="Disordered" evidence="1">
    <location>
        <begin position="1"/>
        <end position="23"/>
    </location>
</feature>
<dbReference type="GO" id="GO:0005634">
    <property type="term" value="C:nucleus"/>
    <property type="evidence" value="ECO:0007669"/>
    <property type="project" value="InterPro"/>
</dbReference>
<dbReference type="PANTHER" id="PTHR28122:SF1">
    <property type="entry name" value="E3 UBIQUITIN-PROTEIN LIGASE SUBSTRATE RECEPTOR MMS22"/>
    <property type="match status" value="1"/>
</dbReference>
<dbReference type="Proteomes" id="UP000398389">
    <property type="component" value="Unassembled WGS sequence"/>
</dbReference>
<sequence>MKPSQSSQHDTIESEEKSQISTSDYEEYISLPLTLTRISDSQRNFFENPPWNAASKSTIIKSNFLSENLDRSNFLENNNDSTKDISDSPPTPEVTEGSSFCSFISETPQPSSPLPKLHLSLNSQGNSILPNKSLEQESLSKNLSTSHSTINKSTNPTTPASSFNSIRNSHLTDESTTENQNRSLVEPFRSIQISSNTEATVETPPVIQFDGLNIPVDGRELFNKPRLRQRNSDQIRPYTVFQKNWNRMVQQNPDLAESDEYEDEYEDEDEDEDQDEDGDGDGAEDTQNNTYYDGHLKQFGNDSGNSINIQKKTDSKNGKRSLAMNDSPVNHPLFLISSDDGAENLSIDTNTDINSDDDDIQIHRKRIRNRIAIEDESSQEKHDGSDPFEGIPTQDKRILKRAIRKARGSMPASHFIRDYWEQKESETPEINPTNSKPHNTSSNSNIRNNKGVATIKKSMIRVSRGTLRNFIDDSSQPNNNVEPYQVVDQERLVDLDVPNSSQHSSDSNVDLFDNENFWRSNHFVGRKDFDDNHMISFQDPPRNSMVLTEATRINNSPQPSSVILNSVSRDSNGSSSFLQANNDISRVSLRRSSQQVTDPSGTIDLEESKTLGSDENRKHAILLPEAENIRYPTPSMSNNCPNSYNEKIDTSEVEVLGVRNNLSVLQPEAMERDVIVTQINKYRKRLHFEAHHFSKKKVRPSTSSKDKDLRKWKKRLKGALPPSYLLVEDKIANNEKRLPSRRPKVQTKLMNTIESVNSRLQVHSEEETIMFSSDNEFCNGANENYDADDAISNNSSDDLFITAKHQRNAVDIRAFFRTKNKPEIDHLLSEPIKKPAKSPQLSKPDNRVSHSIFNRMIGLPATNKNQNGLPASKTLNPNSNSKKRSKPKLNSRIFGRVYAFPPNSGNIQIRKTVDTSNAKDRRVNKLVNEHNFQVYEHHRNKGKTVTKTNLCTINTTSKRMTQTSNDWQKNAGIEEWITDMPSDFDDPFTGEIRAYPSREGGEEFEAELINRNNDLNESEKISVINDTAVIRASESPKLVDPRVSVISKTTENLDNVLKTKKHKKTNVYSDYSNVLPLSTNLAFEKDSFIGSGTLEAVVTGIDPNPPNIWADLFEGPLDVVNFSGINSIFFSRMETFYNLFLTWCKNPQLVTHVEYETAYRFLTLACRFVASNVSGFDEINSERFLRELRTFMDNCLSLGLTKRPNEIIEKISITSLTFSVALVLPLFSSLTSIRSDIEKPIFHKFSPEILQYFIEYGMIPIFQHIKGAEILKSDQYYIMELATIIINVHNKAFKIQIESCFPNPSLSESLHIFGLLDTPEINTSFDNLESAWKSFYSFIPLLNFKSFVSVDSNLYWEFVVSLLDKTLNFINNNDLRTDIVIKGSLRFPKYLSDKSVFYLHAVLARISNLMTNWKWSGNNQIIKFLFDFFFNRDFYNVERWHVKSPLELTVLDEYKLEKRDSCFVQFLKLYANTVEYFIHHNDPLSIIHEINIVKVFSYHREDPLEEADLEALDNMYSFLLLRHKLAPLKLRLSRNQLSEFVNPRAIHASARYSVLKAWDSFMDIQLHRKGTRLLIAKDWFYNILGWAIKEYLLLLDYFKDKPNLLKLNTVPYIRFFVSAFTELKHWLSIEYVSHKDWKTLLSSFFAKSILTDSHVPEGILELYFSVLKCYVNTASQLASPDFGGSVFQPPRTKEIALEEITEWFSDSEIFTFKKFIALAFRKNDTPDFTDNFIQKAINTYTVCAEFLIRNKKYSLDDFIADYSEASDDVSKSKIYLPLFLAHVLNQISEEQFSVSENTFITKWMNFLVTEEINHEPEYAKSLIKKSPSIFTSEELESLSIFIESYSWNRSSIIKVVISSIKRLVDSDDWSKVNLGKSILSSLASTLISFVSAQNVKEDFHLLCLDSLQRIRETFPDISNSEISAVLNKYESKTEKIISNLKTKLTSKAFVRSSHHQHILNFITKKRDDYLQIFFKTFTSSFKDGVYIDDSRLKTGRDLFLKYTLAPYFLICRKGSYNQLIFLPPLCDLALKIVEFQASSALYFPCSAVTYLIASMVEYLAVSPLLSASSSQERIFFAISWKVFRTVLKLIHLQLFWVNDFLLSSEERTLFSFVIDAFIIIYGKNAVGITGLEFPSTDGLKDYERSDILKGFFSSTSETNNFKYDTTSHTWILSPSNPPKKYAPESINVAEYKRLALDEVYRFFREIYHRNSPTLTSLFTEHSQHFIESICERDDTLRFLLTIISPSHVSTSQFIGNSFIDSLA</sequence>
<accession>A0A5E8BM13</accession>
<reference evidence="2 3" key="1">
    <citation type="submission" date="2019-09" db="EMBL/GenBank/DDBJ databases">
        <authorList>
            <person name="Brejova B."/>
        </authorList>
    </citation>
    <scope>NUCLEOTIDE SEQUENCE [LARGE SCALE GENOMIC DNA]</scope>
</reference>
<gene>
    <name evidence="2" type="ORF">SAPINGB_P003129</name>
</gene>
<dbReference type="GO" id="GO:0000724">
    <property type="term" value="P:double-strand break repair via homologous recombination"/>
    <property type="evidence" value="ECO:0007669"/>
    <property type="project" value="TreeGrafter"/>
</dbReference>
<feature type="region of interest" description="Disordered" evidence="1">
    <location>
        <begin position="371"/>
        <end position="396"/>
    </location>
</feature>
<feature type="compositionally biased region" description="Polar residues" evidence="1">
    <location>
        <begin position="428"/>
        <end position="448"/>
    </location>
</feature>
<feature type="region of interest" description="Disordered" evidence="1">
    <location>
        <begin position="134"/>
        <end position="189"/>
    </location>
</feature>
<dbReference type="RefSeq" id="XP_031853738.1">
    <property type="nucleotide sequence ID" value="XM_031997847.1"/>
</dbReference>
<dbReference type="GO" id="GO:0035361">
    <property type="term" value="C:Cul8-RING ubiquitin ligase complex"/>
    <property type="evidence" value="ECO:0007669"/>
    <property type="project" value="TreeGrafter"/>
</dbReference>
<feature type="compositionally biased region" description="Polar residues" evidence="1">
    <location>
        <begin position="136"/>
        <end position="169"/>
    </location>
</feature>
<feature type="region of interest" description="Disordered" evidence="1">
    <location>
        <begin position="249"/>
        <end position="329"/>
    </location>
</feature>
<dbReference type="GeneID" id="43581947"/>
<dbReference type="InterPro" id="IPR019021">
    <property type="entry name" value="Mms22"/>
</dbReference>
<feature type="region of interest" description="Disordered" evidence="1">
    <location>
        <begin position="588"/>
        <end position="607"/>
    </location>
</feature>
<feature type="compositionally biased region" description="Polar residues" evidence="1">
    <location>
        <begin position="300"/>
        <end position="310"/>
    </location>
</feature>
<evidence type="ECO:0000313" key="2">
    <source>
        <dbReference type="EMBL" id="VVT51537.1"/>
    </source>
</evidence>
<dbReference type="EMBL" id="CABVLU010000002">
    <property type="protein sequence ID" value="VVT51537.1"/>
    <property type="molecule type" value="Genomic_DNA"/>
</dbReference>
<keyword evidence="3" id="KW-1185">Reference proteome</keyword>
<name>A0A5E8BM13_9ASCO</name>
<evidence type="ECO:0000313" key="3">
    <source>
        <dbReference type="Proteomes" id="UP000398389"/>
    </source>
</evidence>
<protein>
    <submittedName>
        <fullName evidence="2">Uncharacterized protein</fullName>
    </submittedName>
</protein>
<feature type="region of interest" description="Disordered" evidence="1">
    <location>
        <begin position="75"/>
        <end position="119"/>
    </location>
</feature>
<feature type="compositionally biased region" description="Acidic residues" evidence="1">
    <location>
        <begin position="256"/>
        <end position="284"/>
    </location>
</feature>
<feature type="region of interest" description="Disordered" evidence="1">
    <location>
        <begin position="553"/>
        <end position="579"/>
    </location>
</feature>
<feature type="region of interest" description="Disordered" evidence="1">
    <location>
        <begin position="423"/>
        <end position="450"/>
    </location>
</feature>
<feature type="compositionally biased region" description="Polar residues" evidence="1">
    <location>
        <begin position="96"/>
        <end position="107"/>
    </location>
</feature>
<feature type="compositionally biased region" description="Polar residues" evidence="1">
    <location>
        <begin position="553"/>
        <end position="565"/>
    </location>
</feature>
<feature type="region of interest" description="Disordered" evidence="1">
    <location>
        <begin position="860"/>
        <end position="888"/>
    </location>
</feature>
<dbReference type="Pfam" id="PF09462">
    <property type="entry name" value="Mus7"/>
    <property type="match status" value="1"/>
</dbReference>
<proteinExistence type="predicted"/>